<dbReference type="InterPro" id="IPR018490">
    <property type="entry name" value="cNMP-bd_dom_sf"/>
</dbReference>
<dbReference type="Proteomes" id="UP000239735">
    <property type="component" value="Unassembled WGS sequence"/>
</dbReference>
<keyword evidence="1" id="KW-0805">Transcription regulation</keyword>
<dbReference type="SMART" id="SM00419">
    <property type="entry name" value="HTH_CRP"/>
    <property type="match status" value="1"/>
</dbReference>
<sequence length="235" mass="25517">MVTVPRTDLVAVLGKTGLFSGLSPAELQMLASRTVRKLFSAGELLFSEGEPCSGLHVIAQGKVRIFKTSMGGREQVLAQNGAGDTVAELPVFDGGPYPASATAIEDAEIAFISRRDFNAFCLEHPEVALKVLSVVGSRLRRLVGIIEELSFTTIRQRLISVLVKLAQTEGKKTDRGIEFLLPATHQELANQLGTVRELISRNLMRLQAEGLLDVDARQIVVKDLKELSAQLELAP</sequence>
<dbReference type="InterPro" id="IPR050397">
    <property type="entry name" value="Env_Response_Regulators"/>
</dbReference>
<dbReference type="Gene3D" id="1.10.10.10">
    <property type="entry name" value="Winged helix-like DNA-binding domain superfamily/Winged helix DNA-binding domain"/>
    <property type="match status" value="1"/>
</dbReference>
<dbReference type="SMART" id="SM00100">
    <property type="entry name" value="cNMP"/>
    <property type="match status" value="1"/>
</dbReference>
<keyword evidence="3" id="KW-0804">Transcription</keyword>
<feature type="domain" description="HTH crp-type" evidence="5">
    <location>
        <begin position="152"/>
        <end position="225"/>
    </location>
</feature>
<evidence type="ECO:0000313" key="6">
    <source>
        <dbReference type="EMBL" id="SPE26862.1"/>
    </source>
</evidence>
<dbReference type="Gene3D" id="2.60.120.10">
    <property type="entry name" value="Jelly Rolls"/>
    <property type="match status" value="1"/>
</dbReference>
<dbReference type="CDD" id="cd00038">
    <property type="entry name" value="CAP_ED"/>
    <property type="match status" value="1"/>
</dbReference>
<dbReference type="SUPFAM" id="SSF51206">
    <property type="entry name" value="cAMP-binding domain-like"/>
    <property type="match status" value="1"/>
</dbReference>
<dbReference type="PANTHER" id="PTHR24567:SF68">
    <property type="entry name" value="DNA-BINDING TRANSCRIPTIONAL DUAL REGULATOR CRP"/>
    <property type="match status" value="1"/>
</dbReference>
<evidence type="ECO:0000256" key="2">
    <source>
        <dbReference type="ARBA" id="ARBA00023125"/>
    </source>
</evidence>
<dbReference type="InterPro" id="IPR000595">
    <property type="entry name" value="cNMP-bd_dom"/>
</dbReference>
<name>A0A2N9LUE8_9BACT</name>
<dbReference type="Pfam" id="PF00027">
    <property type="entry name" value="cNMP_binding"/>
    <property type="match status" value="1"/>
</dbReference>
<evidence type="ECO:0000259" key="4">
    <source>
        <dbReference type="PROSITE" id="PS50042"/>
    </source>
</evidence>
<keyword evidence="2" id="KW-0238">DNA-binding</keyword>
<feature type="domain" description="Cyclic nucleotide-binding" evidence="4">
    <location>
        <begin position="18"/>
        <end position="118"/>
    </location>
</feature>
<accession>A0A2N9LUE8</accession>
<dbReference type="SUPFAM" id="SSF46785">
    <property type="entry name" value="Winged helix' DNA-binding domain"/>
    <property type="match status" value="1"/>
</dbReference>
<evidence type="ECO:0000313" key="7">
    <source>
        <dbReference type="Proteomes" id="UP000239735"/>
    </source>
</evidence>
<dbReference type="EMBL" id="OKRB01000115">
    <property type="protein sequence ID" value="SPE26862.1"/>
    <property type="molecule type" value="Genomic_DNA"/>
</dbReference>
<dbReference type="PROSITE" id="PS51063">
    <property type="entry name" value="HTH_CRP_2"/>
    <property type="match status" value="1"/>
</dbReference>
<dbReference type="InterPro" id="IPR036388">
    <property type="entry name" value="WH-like_DNA-bd_sf"/>
</dbReference>
<reference evidence="7" key="1">
    <citation type="submission" date="2018-02" db="EMBL/GenBank/DDBJ databases">
        <authorList>
            <person name="Hausmann B."/>
        </authorList>
    </citation>
    <scope>NUCLEOTIDE SEQUENCE [LARGE SCALE GENOMIC DNA]</scope>
    <source>
        <strain evidence="7">Peat soil MAG SbA5</strain>
    </source>
</reference>
<dbReference type="GO" id="GO:0005829">
    <property type="term" value="C:cytosol"/>
    <property type="evidence" value="ECO:0007669"/>
    <property type="project" value="TreeGrafter"/>
</dbReference>
<dbReference type="PROSITE" id="PS50042">
    <property type="entry name" value="CNMP_BINDING_3"/>
    <property type="match status" value="1"/>
</dbReference>
<gene>
    <name evidence="6" type="ORF">SBA5_560028</name>
</gene>
<proteinExistence type="predicted"/>
<protein>
    <submittedName>
        <fullName evidence="6">Transcriptional regulator, Crp/Fnr family</fullName>
    </submittedName>
</protein>
<organism evidence="6 7">
    <name type="scientific">Candidatus Sulfuritelmatomonas gaucii</name>
    <dbReference type="NCBI Taxonomy" id="2043161"/>
    <lineage>
        <taxon>Bacteria</taxon>
        <taxon>Pseudomonadati</taxon>
        <taxon>Acidobacteriota</taxon>
        <taxon>Terriglobia</taxon>
        <taxon>Terriglobales</taxon>
        <taxon>Acidobacteriaceae</taxon>
        <taxon>Candidatus Sulfuritelmatomonas</taxon>
    </lineage>
</organism>
<evidence type="ECO:0000256" key="1">
    <source>
        <dbReference type="ARBA" id="ARBA00023015"/>
    </source>
</evidence>
<dbReference type="PRINTS" id="PR00034">
    <property type="entry name" value="HTHCRP"/>
</dbReference>
<dbReference type="GO" id="GO:0003677">
    <property type="term" value="F:DNA binding"/>
    <property type="evidence" value="ECO:0007669"/>
    <property type="project" value="UniProtKB-KW"/>
</dbReference>
<evidence type="ECO:0000259" key="5">
    <source>
        <dbReference type="PROSITE" id="PS51063"/>
    </source>
</evidence>
<dbReference type="InterPro" id="IPR014710">
    <property type="entry name" value="RmlC-like_jellyroll"/>
</dbReference>
<dbReference type="InterPro" id="IPR036390">
    <property type="entry name" value="WH_DNA-bd_sf"/>
</dbReference>
<dbReference type="PANTHER" id="PTHR24567">
    <property type="entry name" value="CRP FAMILY TRANSCRIPTIONAL REGULATORY PROTEIN"/>
    <property type="match status" value="1"/>
</dbReference>
<evidence type="ECO:0000256" key="3">
    <source>
        <dbReference type="ARBA" id="ARBA00023163"/>
    </source>
</evidence>
<dbReference type="AlphaFoldDB" id="A0A2N9LUE8"/>
<dbReference type="GO" id="GO:0003700">
    <property type="term" value="F:DNA-binding transcription factor activity"/>
    <property type="evidence" value="ECO:0007669"/>
    <property type="project" value="TreeGrafter"/>
</dbReference>
<dbReference type="Pfam" id="PF13545">
    <property type="entry name" value="HTH_Crp_2"/>
    <property type="match status" value="1"/>
</dbReference>
<dbReference type="InterPro" id="IPR012318">
    <property type="entry name" value="HTH_CRP"/>
</dbReference>